<feature type="transmembrane region" description="Helical" evidence="8">
    <location>
        <begin position="221"/>
        <end position="246"/>
    </location>
</feature>
<evidence type="ECO:0000256" key="1">
    <source>
        <dbReference type="ARBA" id="ARBA00004141"/>
    </source>
</evidence>
<evidence type="ECO:0000256" key="6">
    <source>
        <dbReference type="RuleBase" id="RU000477"/>
    </source>
</evidence>
<keyword evidence="6" id="KW-0813">Transport</keyword>
<gene>
    <name evidence="9" type="ORF">PCON_09121</name>
</gene>
<dbReference type="EMBL" id="HF935469">
    <property type="protein sequence ID" value="CCX09528.2"/>
    <property type="molecule type" value="Genomic_DNA"/>
</dbReference>
<feature type="transmembrane region" description="Helical" evidence="8">
    <location>
        <begin position="155"/>
        <end position="175"/>
    </location>
</feature>
<evidence type="ECO:0000256" key="2">
    <source>
        <dbReference type="ARBA" id="ARBA00006175"/>
    </source>
</evidence>
<feature type="transmembrane region" description="Helical" evidence="8">
    <location>
        <begin position="266"/>
        <end position="286"/>
    </location>
</feature>
<evidence type="ECO:0000256" key="7">
    <source>
        <dbReference type="SAM" id="MobiDB-lite"/>
    </source>
</evidence>
<dbReference type="STRING" id="1076935.U4LE77"/>
<feature type="transmembrane region" description="Helical" evidence="8">
    <location>
        <begin position="195"/>
        <end position="214"/>
    </location>
</feature>
<feature type="transmembrane region" description="Helical" evidence="8">
    <location>
        <begin position="78"/>
        <end position="96"/>
    </location>
</feature>
<protein>
    <submittedName>
        <fullName evidence="9">Similar to Aquaporin-2 acc. no. P0CD89</fullName>
    </submittedName>
</protein>
<dbReference type="OrthoDB" id="3222at2759"/>
<dbReference type="PANTHER" id="PTHR19139">
    <property type="entry name" value="AQUAPORIN TRANSPORTER"/>
    <property type="match status" value="1"/>
</dbReference>
<evidence type="ECO:0000256" key="5">
    <source>
        <dbReference type="ARBA" id="ARBA00023136"/>
    </source>
</evidence>
<organism evidence="9 10">
    <name type="scientific">Pyronema omphalodes (strain CBS 100304)</name>
    <name type="common">Pyronema confluens</name>
    <dbReference type="NCBI Taxonomy" id="1076935"/>
    <lineage>
        <taxon>Eukaryota</taxon>
        <taxon>Fungi</taxon>
        <taxon>Dikarya</taxon>
        <taxon>Ascomycota</taxon>
        <taxon>Pezizomycotina</taxon>
        <taxon>Pezizomycetes</taxon>
        <taxon>Pezizales</taxon>
        <taxon>Pyronemataceae</taxon>
        <taxon>Pyronema</taxon>
    </lineage>
</organism>
<evidence type="ECO:0000313" key="10">
    <source>
        <dbReference type="Proteomes" id="UP000018144"/>
    </source>
</evidence>
<sequence length="322" mass="34083">MAGKNRSSTSTTPIADESGLSGRRMAHNSPAKNCMPFPLYVFSYDQGLTQICSDYRSCMFSAFRGQLQILTTEQTGEFIGTFMFLGMAYMAVQAVVNAYTAEQSISKLLYIAFAFAVSLTVNVWLFYRVSGGLFNPSLTLAFVLLRLMPPMKGALLIAAQLLGGIAAAGVAQAITPGTLNVETTLGTGVSTAQGFFIEAILTAELCMAVLMIAVEKHRATFMAPLVIGCALGIGHLVGISFTGASMNPARSFGPAVVSANFEKSHWIYWIAPSLGAAAAAGIYKLLLVVDYTTSNPGQDSDGSDIESRGTVFIDETAGEGRA</sequence>
<dbReference type="GO" id="GO:0005886">
    <property type="term" value="C:plasma membrane"/>
    <property type="evidence" value="ECO:0007669"/>
    <property type="project" value="TreeGrafter"/>
</dbReference>
<reference evidence="9 10" key="1">
    <citation type="journal article" date="2013" name="PLoS Genet.">
        <title>The genome and development-dependent transcriptomes of Pyronema confluens: a window into fungal evolution.</title>
        <authorList>
            <person name="Traeger S."/>
            <person name="Altegoer F."/>
            <person name="Freitag M."/>
            <person name="Gabaldon T."/>
            <person name="Kempken F."/>
            <person name="Kumar A."/>
            <person name="Marcet-Houben M."/>
            <person name="Poggeler S."/>
            <person name="Stajich J.E."/>
            <person name="Nowrousian M."/>
        </authorList>
    </citation>
    <scope>NUCLEOTIDE SEQUENCE [LARGE SCALE GENOMIC DNA]</scope>
    <source>
        <strain evidence="10">CBS 100304</strain>
        <tissue evidence="9">Vegetative mycelium</tissue>
    </source>
</reference>
<dbReference type="InterPro" id="IPR000425">
    <property type="entry name" value="MIP"/>
</dbReference>
<dbReference type="AlphaFoldDB" id="U4LE77"/>
<evidence type="ECO:0000313" key="9">
    <source>
        <dbReference type="EMBL" id="CCX09528.2"/>
    </source>
</evidence>
<evidence type="ECO:0000256" key="3">
    <source>
        <dbReference type="ARBA" id="ARBA00022692"/>
    </source>
</evidence>
<dbReference type="eggNOG" id="KOG0223">
    <property type="taxonomic scope" value="Eukaryota"/>
</dbReference>
<evidence type="ECO:0000256" key="4">
    <source>
        <dbReference type="ARBA" id="ARBA00022989"/>
    </source>
</evidence>
<dbReference type="PRINTS" id="PR00783">
    <property type="entry name" value="MINTRINSICP"/>
</dbReference>
<name>U4LE77_PYROM</name>
<evidence type="ECO:0000256" key="8">
    <source>
        <dbReference type="SAM" id="Phobius"/>
    </source>
</evidence>
<feature type="transmembrane region" description="Helical" evidence="8">
    <location>
        <begin position="108"/>
        <end position="127"/>
    </location>
</feature>
<dbReference type="OMA" id="GTMQANV"/>
<keyword evidence="10" id="KW-1185">Reference proteome</keyword>
<dbReference type="PANTHER" id="PTHR19139:SF199">
    <property type="entry name" value="MIP17260P"/>
    <property type="match status" value="1"/>
</dbReference>
<dbReference type="Proteomes" id="UP000018144">
    <property type="component" value="Unassembled WGS sequence"/>
</dbReference>
<dbReference type="Gene3D" id="1.20.1080.10">
    <property type="entry name" value="Glycerol uptake facilitator protein"/>
    <property type="match status" value="1"/>
</dbReference>
<comment type="subcellular location">
    <subcellularLocation>
        <location evidence="1">Membrane</location>
        <topology evidence="1">Multi-pass membrane protein</topology>
    </subcellularLocation>
</comment>
<dbReference type="InterPro" id="IPR034294">
    <property type="entry name" value="Aquaporin_transptr"/>
</dbReference>
<keyword evidence="5 8" id="KW-0472">Membrane</keyword>
<proteinExistence type="inferred from homology"/>
<keyword evidence="3 6" id="KW-0812">Transmembrane</keyword>
<feature type="region of interest" description="Disordered" evidence="7">
    <location>
        <begin position="1"/>
        <end position="24"/>
    </location>
</feature>
<feature type="compositionally biased region" description="Polar residues" evidence="7">
    <location>
        <begin position="1"/>
        <end position="13"/>
    </location>
</feature>
<dbReference type="SUPFAM" id="SSF81338">
    <property type="entry name" value="Aquaporin-like"/>
    <property type="match status" value="1"/>
</dbReference>
<comment type="similarity">
    <text evidence="2 6">Belongs to the MIP/aquaporin (TC 1.A.8) family.</text>
</comment>
<dbReference type="GO" id="GO:0015250">
    <property type="term" value="F:water channel activity"/>
    <property type="evidence" value="ECO:0007669"/>
    <property type="project" value="TreeGrafter"/>
</dbReference>
<keyword evidence="4 8" id="KW-1133">Transmembrane helix</keyword>
<dbReference type="InterPro" id="IPR023271">
    <property type="entry name" value="Aquaporin-like"/>
</dbReference>
<dbReference type="Pfam" id="PF00230">
    <property type="entry name" value="MIP"/>
    <property type="match status" value="1"/>
</dbReference>
<accession>U4LE77</accession>